<dbReference type="Proteomes" id="UP000238137">
    <property type="component" value="Unassembled WGS sequence"/>
</dbReference>
<accession>A0A3R7LQZ3</accession>
<keyword evidence="3" id="KW-1185">Reference proteome</keyword>
<dbReference type="RefSeq" id="WP_106690372.1">
    <property type="nucleotide sequence ID" value="NZ_PXNQ02000002.1"/>
</dbReference>
<evidence type="ECO:0000256" key="1">
    <source>
        <dbReference type="SAM" id="SignalP"/>
    </source>
</evidence>
<gene>
    <name evidence="2" type="ORF">A7A09_005180</name>
</gene>
<feature type="chain" id="PRO_5018609445" evidence="1">
    <location>
        <begin position="22"/>
        <end position="171"/>
    </location>
</feature>
<dbReference type="OrthoDB" id="7426224at2"/>
<feature type="signal peptide" evidence="1">
    <location>
        <begin position="1"/>
        <end position="21"/>
    </location>
</feature>
<name>A0A3R7LQZ3_9RHOB</name>
<dbReference type="EMBL" id="PXNQ02000002">
    <property type="protein sequence ID" value="RNF35772.1"/>
    <property type="molecule type" value="Genomic_DNA"/>
</dbReference>
<evidence type="ECO:0000313" key="2">
    <source>
        <dbReference type="EMBL" id="RNF35772.1"/>
    </source>
</evidence>
<keyword evidence="1" id="KW-0732">Signal</keyword>
<comment type="caution">
    <text evidence="2">The sequence shown here is derived from an EMBL/GenBank/DDBJ whole genome shotgun (WGS) entry which is preliminary data.</text>
</comment>
<dbReference type="AlphaFoldDB" id="A0A3R7LQZ3"/>
<sequence>MRQSPCLAALPLIFLSSAALADCTEQTLISCDTGNGNHLEACIEAGVSPDGARFTYAFGPRDKPKLTLREELAAGTATPWSGVGRAIWESVAFRHEGHVYEVWHSFDRLEQVASLEGGVNVLRGEELLVSLSCQPGPGTVIAPLFTIGDAMAEAGFCRDPDLHEWRRGDCG</sequence>
<organism evidence="2 3">
    <name type="scientific">Paracoccus methylarcula</name>
    <dbReference type="NCBI Taxonomy" id="72022"/>
    <lineage>
        <taxon>Bacteria</taxon>
        <taxon>Pseudomonadati</taxon>
        <taxon>Pseudomonadota</taxon>
        <taxon>Alphaproteobacteria</taxon>
        <taxon>Rhodobacterales</taxon>
        <taxon>Paracoccaceae</taxon>
        <taxon>Paracoccus</taxon>
    </lineage>
</organism>
<evidence type="ECO:0000313" key="3">
    <source>
        <dbReference type="Proteomes" id="UP000238137"/>
    </source>
</evidence>
<protein>
    <submittedName>
        <fullName evidence="2">Uncharacterized protein</fullName>
    </submittedName>
</protein>
<proteinExistence type="predicted"/>
<reference evidence="2" key="1">
    <citation type="submission" date="2018-05" db="EMBL/GenBank/DDBJ databases">
        <title>Reclassification of Methylarcula marina and Methylarcula terricola as Paracoccus methylarcula sp.nov., comb.nov. and Paracoccus terricola comb.nov.</title>
        <authorList>
            <person name="Shmareva M.N."/>
            <person name="Doronina N.V."/>
            <person name="Vasilenko O.V."/>
            <person name="Tarlachkov S.V."/>
            <person name="Trotsenko Y.A."/>
        </authorList>
    </citation>
    <scope>NUCLEOTIDE SEQUENCE [LARGE SCALE GENOMIC DNA]</scope>
    <source>
        <strain evidence="2">VKM B-2159</strain>
    </source>
</reference>